<dbReference type="SMART" id="SM00388">
    <property type="entry name" value="HisKA"/>
    <property type="match status" value="1"/>
</dbReference>
<keyword evidence="11" id="KW-0472">Membrane</keyword>
<dbReference type="InterPro" id="IPR036890">
    <property type="entry name" value="HATPase_C_sf"/>
</dbReference>
<feature type="domain" description="HAMP" evidence="13">
    <location>
        <begin position="88"/>
        <end position="140"/>
    </location>
</feature>
<protein>
    <recommendedName>
        <fullName evidence="3">histidine kinase</fullName>
        <ecNumber evidence="3">2.7.13.3</ecNumber>
    </recommendedName>
</protein>
<evidence type="ECO:0000256" key="8">
    <source>
        <dbReference type="ARBA" id="ARBA00022777"/>
    </source>
</evidence>
<dbReference type="InterPro" id="IPR003661">
    <property type="entry name" value="HisK_dim/P_dom"/>
</dbReference>
<dbReference type="InterPro" id="IPR005467">
    <property type="entry name" value="His_kinase_dom"/>
</dbReference>
<dbReference type="GO" id="GO:0000155">
    <property type="term" value="F:phosphorelay sensor kinase activity"/>
    <property type="evidence" value="ECO:0007669"/>
    <property type="project" value="InterPro"/>
</dbReference>
<reference evidence="14 15" key="1">
    <citation type="journal article" date="2015" name="Genome Announc.">
        <title>Expanding the biotechnology potential of lactobacilli through comparative genomics of 213 strains and associated genera.</title>
        <authorList>
            <person name="Sun Z."/>
            <person name="Harris H.M."/>
            <person name="McCann A."/>
            <person name="Guo C."/>
            <person name="Argimon S."/>
            <person name="Zhang W."/>
            <person name="Yang X."/>
            <person name="Jeffery I.B."/>
            <person name="Cooney J.C."/>
            <person name="Kagawa T.F."/>
            <person name="Liu W."/>
            <person name="Song Y."/>
            <person name="Salvetti E."/>
            <person name="Wrobel A."/>
            <person name="Rasinkangas P."/>
            <person name="Parkhill J."/>
            <person name="Rea M.C."/>
            <person name="O'Sullivan O."/>
            <person name="Ritari J."/>
            <person name="Douillard F.P."/>
            <person name="Paul Ross R."/>
            <person name="Yang R."/>
            <person name="Briner A.E."/>
            <person name="Felis G.E."/>
            <person name="de Vos W.M."/>
            <person name="Barrangou R."/>
            <person name="Klaenhammer T.R."/>
            <person name="Caufield P.W."/>
            <person name="Cui Y."/>
            <person name="Zhang H."/>
            <person name="O'Toole P.W."/>
        </authorList>
    </citation>
    <scope>NUCLEOTIDE SEQUENCE [LARGE SCALE GENOMIC DNA]</scope>
    <source>
        <strain evidence="14 15">DSM 12744</strain>
    </source>
</reference>
<dbReference type="InterPro" id="IPR036097">
    <property type="entry name" value="HisK_dim/P_sf"/>
</dbReference>
<keyword evidence="4" id="KW-1003">Cell membrane</keyword>
<comment type="caution">
    <text evidence="14">The sequence shown here is derived from an EMBL/GenBank/DDBJ whole genome shotgun (WGS) entry which is preliminary data.</text>
</comment>
<feature type="transmembrane region" description="Helical" evidence="11">
    <location>
        <begin position="20"/>
        <end position="42"/>
    </location>
</feature>
<comment type="subcellular location">
    <subcellularLocation>
        <location evidence="2">Cell membrane</location>
        <topology evidence="2">Multi-pass membrane protein</topology>
    </subcellularLocation>
</comment>
<keyword evidence="6" id="KW-0808">Transferase</keyword>
<dbReference type="SMART" id="SM00387">
    <property type="entry name" value="HATPase_c"/>
    <property type="match status" value="1"/>
</dbReference>
<dbReference type="SUPFAM" id="SSF55874">
    <property type="entry name" value="ATPase domain of HSP90 chaperone/DNA topoisomerase II/histidine kinase"/>
    <property type="match status" value="1"/>
</dbReference>
<evidence type="ECO:0000256" key="1">
    <source>
        <dbReference type="ARBA" id="ARBA00000085"/>
    </source>
</evidence>
<evidence type="ECO:0000259" key="13">
    <source>
        <dbReference type="PROSITE" id="PS50885"/>
    </source>
</evidence>
<dbReference type="Proteomes" id="UP000051330">
    <property type="component" value="Unassembled WGS sequence"/>
</dbReference>
<dbReference type="InterPro" id="IPR003594">
    <property type="entry name" value="HATPase_dom"/>
</dbReference>
<dbReference type="InterPro" id="IPR050980">
    <property type="entry name" value="2C_sensor_his_kinase"/>
</dbReference>
<dbReference type="InterPro" id="IPR008358">
    <property type="entry name" value="Sig_transdc_His_kin/Pase_MprB"/>
</dbReference>
<dbReference type="PRINTS" id="PR01780">
    <property type="entry name" value="LANTIREGPROT"/>
</dbReference>
<evidence type="ECO:0000256" key="9">
    <source>
        <dbReference type="ARBA" id="ARBA00022840"/>
    </source>
</evidence>
<keyword evidence="15" id="KW-1185">Reference proteome</keyword>
<dbReference type="PATRIC" id="fig|1423792.3.peg.728"/>
<dbReference type="RefSeq" id="WP_057821588.1">
    <property type="nucleotide sequence ID" value="NZ_AZEC01000012.1"/>
</dbReference>
<dbReference type="PANTHER" id="PTHR44936:SF10">
    <property type="entry name" value="SENSOR PROTEIN RSTB"/>
    <property type="match status" value="1"/>
</dbReference>
<evidence type="ECO:0000256" key="11">
    <source>
        <dbReference type="SAM" id="Phobius"/>
    </source>
</evidence>
<evidence type="ECO:0000313" key="14">
    <source>
        <dbReference type="EMBL" id="KRL11344.1"/>
    </source>
</evidence>
<evidence type="ECO:0000256" key="2">
    <source>
        <dbReference type="ARBA" id="ARBA00004651"/>
    </source>
</evidence>
<comment type="catalytic activity">
    <reaction evidence="1">
        <text>ATP + protein L-histidine = ADP + protein N-phospho-L-histidine.</text>
        <dbReference type="EC" id="2.7.13.3"/>
    </reaction>
</comment>
<dbReference type="AlphaFoldDB" id="A0A0R1MT60"/>
<dbReference type="CDD" id="cd06225">
    <property type="entry name" value="HAMP"/>
    <property type="match status" value="1"/>
</dbReference>
<evidence type="ECO:0000259" key="12">
    <source>
        <dbReference type="PROSITE" id="PS50109"/>
    </source>
</evidence>
<feature type="transmembrane region" description="Helical" evidence="11">
    <location>
        <begin position="54"/>
        <end position="77"/>
    </location>
</feature>
<keyword evidence="11" id="KW-1133">Transmembrane helix</keyword>
<dbReference type="Pfam" id="PF02518">
    <property type="entry name" value="HATPase_c"/>
    <property type="match status" value="1"/>
</dbReference>
<dbReference type="Gene3D" id="1.10.287.130">
    <property type="match status" value="1"/>
</dbReference>
<evidence type="ECO:0000256" key="7">
    <source>
        <dbReference type="ARBA" id="ARBA00022741"/>
    </source>
</evidence>
<evidence type="ECO:0000256" key="3">
    <source>
        <dbReference type="ARBA" id="ARBA00012438"/>
    </source>
</evidence>
<dbReference type="GO" id="GO:0005886">
    <property type="term" value="C:plasma membrane"/>
    <property type="evidence" value="ECO:0007669"/>
    <property type="project" value="UniProtKB-SubCell"/>
</dbReference>
<dbReference type="Gene3D" id="3.30.565.10">
    <property type="entry name" value="Histidine kinase-like ATPase, C-terminal domain"/>
    <property type="match status" value="1"/>
</dbReference>
<dbReference type="Pfam" id="PF00512">
    <property type="entry name" value="HisKA"/>
    <property type="match status" value="1"/>
</dbReference>
<organism evidence="14 15">
    <name type="scientific">Schleiferilactobacillus perolens DSM 12744</name>
    <dbReference type="NCBI Taxonomy" id="1423792"/>
    <lineage>
        <taxon>Bacteria</taxon>
        <taxon>Bacillati</taxon>
        <taxon>Bacillota</taxon>
        <taxon>Bacilli</taxon>
        <taxon>Lactobacillales</taxon>
        <taxon>Lactobacillaceae</taxon>
        <taxon>Schleiferilactobacillus</taxon>
    </lineage>
</organism>
<gene>
    <name evidence="14" type="ORF">FD09_GL000713</name>
</gene>
<dbReference type="InterPro" id="IPR003660">
    <property type="entry name" value="HAMP_dom"/>
</dbReference>
<dbReference type="EMBL" id="AZEC01000012">
    <property type="protein sequence ID" value="KRL11344.1"/>
    <property type="molecule type" value="Genomic_DNA"/>
</dbReference>
<dbReference type="EC" id="2.7.13.3" evidence="3"/>
<sequence length="364" mass="39846">MAKLTHWLRNQPIKTALLRVILVGTLVAGLSILVYLLLWNALISLLAPYVTPTWLIAVTIVFVTGAIGGSLALLIAIMTGAARLFYRIKLADPLQQLQFGVTHIQAQDLDFHLTATAPDELGALVQAFEKMRQALQDALQTAWRLADDQKQVNAAFAHDLRTPLTVLQGNVELLTLENQEAQPLNPDIIKDMQQQLDRINHFIQTMTHVAAIHDIALSPTPTSTHELTQTLKNEAQKLAGTVPFTWAEKLAAAPDHLLAIAPAAILEVFDNQLTNAFRFARTTVGITVTVTEKTVQLAVFNDGQPLTPEEQANAQLPFFSSGKAANHLGVGMYICRTLCTAHHGRFSVANVDHGVTSTALFTYF</sequence>
<keyword evidence="10" id="KW-0902">Two-component regulatory system</keyword>
<evidence type="ECO:0000256" key="5">
    <source>
        <dbReference type="ARBA" id="ARBA00022553"/>
    </source>
</evidence>
<feature type="domain" description="Histidine kinase" evidence="12">
    <location>
        <begin position="155"/>
        <end position="364"/>
    </location>
</feature>
<accession>A0A0R1MT60</accession>
<keyword evidence="9" id="KW-0067">ATP-binding</keyword>
<dbReference type="Gene3D" id="6.10.340.10">
    <property type="match status" value="1"/>
</dbReference>
<proteinExistence type="predicted"/>
<dbReference type="PROSITE" id="PS50109">
    <property type="entry name" value="HIS_KIN"/>
    <property type="match status" value="1"/>
</dbReference>
<evidence type="ECO:0000313" key="15">
    <source>
        <dbReference type="Proteomes" id="UP000051330"/>
    </source>
</evidence>
<evidence type="ECO:0000256" key="10">
    <source>
        <dbReference type="ARBA" id="ARBA00023012"/>
    </source>
</evidence>
<dbReference type="SUPFAM" id="SSF47384">
    <property type="entry name" value="Homodimeric domain of signal transducing histidine kinase"/>
    <property type="match status" value="1"/>
</dbReference>
<evidence type="ECO:0000256" key="4">
    <source>
        <dbReference type="ARBA" id="ARBA00022475"/>
    </source>
</evidence>
<dbReference type="GO" id="GO:0005524">
    <property type="term" value="F:ATP binding"/>
    <property type="evidence" value="ECO:0007669"/>
    <property type="project" value="UniProtKB-KW"/>
</dbReference>
<dbReference type="PROSITE" id="PS50885">
    <property type="entry name" value="HAMP"/>
    <property type="match status" value="1"/>
</dbReference>
<keyword evidence="11" id="KW-0812">Transmembrane</keyword>
<evidence type="ECO:0000256" key="6">
    <source>
        <dbReference type="ARBA" id="ARBA00022679"/>
    </source>
</evidence>
<dbReference type="Pfam" id="PF00672">
    <property type="entry name" value="HAMP"/>
    <property type="match status" value="1"/>
</dbReference>
<name>A0A0R1MT60_9LACO</name>
<dbReference type="SMART" id="SM00304">
    <property type="entry name" value="HAMP"/>
    <property type="match status" value="1"/>
</dbReference>
<dbReference type="OrthoDB" id="84942at2"/>
<dbReference type="SUPFAM" id="SSF158472">
    <property type="entry name" value="HAMP domain-like"/>
    <property type="match status" value="1"/>
</dbReference>
<dbReference type="STRING" id="1423792.FD09_GL000713"/>
<dbReference type="CDD" id="cd00082">
    <property type="entry name" value="HisKA"/>
    <property type="match status" value="1"/>
</dbReference>
<dbReference type="PANTHER" id="PTHR44936">
    <property type="entry name" value="SENSOR PROTEIN CREC"/>
    <property type="match status" value="1"/>
</dbReference>
<keyword evidence="8 14" id="KW-0418">Kinase</keyword>
<keyword evidence="5" id="KW-0597">Phosphoprotein</keyword>
<keyword evidence="7" id="KW-0547">Nucleotide-binding</keyword>